<keyword evidence="4" id="KW-0378">Hydrolase</keyword>
<gene>
    <name evidence="9" type="ORF">KGA66_19620</name>
</gene>
<dbReference type="InterPro" id="IPR001736">
    <property type="entry name" value="PLipase_D/transphosphatidylase"/>
</dbReference>
<evidence type="ECO:0000256" key="5">
    <source>
        <dbReference type="ARBA" id="ARBA00022963"/>
    </source>
</evidence>
<organism evidence="9 10">
    <name type="scientific">Actinocrinis puniceicyclus</name>
    <dbReference type="NCBI Taxonomy" id="977794"/>
    <lineage>
        <taxon>Bacteria</taxon>
        <taxon>Bacillati</taxon>
        <taxon>Actinomycetota</taxon>
        <taxon>Actinomycetes</taxon>
        <taxon>Catenulisporales</taxon>
        <taxon>Actinospicaceae</taxon>
        <taxon>Actinocrinis</taxon>
    </lineage>
</organism>
<dbReference type="InterPro" id="IPR051406">
    <property type="entry name" value="PLD_domain"/>
</dbReference>
<proteinExistence type="inferred from homology"/>
<evidence type="ECO:0000256" key="6">
    <source>
        <dbReference type="ARBA" id="ARBA00023098"/>
    </source>
</evidence>
<dbReference type="Gene3D" id="3.30.870.10">
    <property type="entry name" value="Endonuclease Chain A"/>
    <property type="match status" value="2"/>
</dbReference>
<accession>A0A8J7WPT5</accession>
<dbReference type="EMBL" id="JAGSXH010000076">
    <property type="protein sequence ID" value="MBS2965268.1"/>
    <property type="molecule type" value="Genomic_DNA"/>
</dbReference>
<comment type="caution">
    <text evidence="9">The sequence shown here is derived from an EMBL/GenBank/DDBJ whole genome shotgun (WGS) entry which is preliminary data.</text>
</comment>
<evidence type="ECO:0000259" key="8">
    <source>
        <dbReference type="PROSITE" id="PS50035"/>
    </source>
</evidence>
<dbReference type="SUPFAM" id="SSF56024">
    <property type="entry name" value="Phospholipase D/nuclease"/>
    <property type="match status" value="2"/>
</dbReference>
<dbReference type="PANTHER" id="PTHR43856">
    <property type="entry name" value="CARDIOLIPIN HYDROLASE"/>
    <property type="match status" value="1"/>
</dbReference>
<name>A0A8J7WPT5_9ACTN</name>
<keyword evidence="7" id="KW-0732">Signal</keyword>
<dbReference type="GO" id="GO:0004630">
    <property type="term" value="F:phospholipase D activity"/>
    <property type="evidence" value="ECO:0007669"/>
    <property type="project" value="UniProtKB-EC"/>
</dbReference>
<dbReference type="AlphaFoldDB" id="A0A8J7WPT5"/>
<protein>
    <recommendedName>
        <fullName evidence="3">phospholipase D</fullName>
        <ecNumber evidence="3">3.1.4.4</ecNumber>
    </recommendedName>
</protein>
<feature type="chain" id="PRO_5035198288" description="phospholipase D" evidence="7">
    <location>
        <begin position="23"/>
        <end position="320"/>
    </location>
</feature>
<dbReference type="PANTHER" id="PTHR43856:SF1">
    <property type="entry name" value="MITOCHONDRIAL CARDIOLIPIN HYDROLASE"/>
    <property type="match status" value="1"/>
</dbReference>
<dbReference type="PROSITE" id="PS50035">
    <property type="entry name" value="PLD"/>
    <property type="match status" value="1"/>
</dbReference>
<dbReference type="Proteomes" id="UP000677913">
    <property type="component" value="Unassembled WGS sequence"/>
</dbReference>
<comment type="similarity">
    <text evidence="2">Belongs to the phospholipase D family.</text>
</comment>
<evidence type="ECO:0000256" key="4">
    <source>
        <dbReference type="ARBA" id="ARBA00022801"/>
    </source>
</evidence>
<dbReference type="Pfam" id="PF13091">
    <property type="entry name" value="PLDc_2"/>
    <property type="match status" value="2"/>
</dbReference>
<feature type="signal peptide" evidence="7">
    <location>
        <begin position="1"/>
        <end position="22"/>
    </location>
</feature>
<evidence type="ECO:0000256" key="1">
    <source>
        <dbReference type="ARBA" id="ARBA00000798"/>
    </source>
</evidence>
<keyword evidence="6" id="KW-0443">Lipid metabolism</keyword>
<evidence type="ECO:0000256" key="2">
    <source>
        <dbReference type="ARBA" id="ARBA00008664"/>
    </source>
</evidence>
<feature type="domain" description="PLD phosphodiesterase" evidence="8">
    <location>
        <begin position="108"/>
        <end position="135"/>
    </location>
</feature>
<evidence type="ECO:0000256" key="7">
    <source>
        <dbReference type="SAM" id="SignalP"/>
    </source>
</evidence>
<dbReference type="GO" id="GO:0016042">
    <property type="term" value="P:lipid catabolic process"/>
    <property type="evidence" value="ECO:0007669"/>
    <property type="project" value="UniProtKB-KW"/>
</dbReference>
<dbReference type="GO" id="GO:0006793">
    <property type="term" value="P:phosphorus metabolic process"/>
    <property type="evidence" value="ECO:0007669"/>
    <property type="project" value="UniProtKB-ARBA"/>
</dbReference>
<keyword evidence="5" id="KW-0442">Lipid degradation</keyword>
<reference evidence="9" key="1">
    <citation type="submission" date="2021-04" db="EMBL/GenBank/DDBJ databases">
        <title>Genome based classification of Actinospica acidithermotolerans sp. nov., an actinobacterium isolated from an Indonesian hot spring.</title>
        <authorList>
            <person name="Kusuma A.B."/>
            <person name="Putra K.E."/>
            <person name="Nafisah S."/>
            <person name="Loh J."/>
            <person name="Nouioui I."/>
            <person name="Goodfellow M."/>
        </authorList>
    </citation>
    <scope>NUCLEOTIDE SEQUENCE</scope>
    <source>
        <strain evidence="9">DSM 45618</strain>
    </source>
</reference>
<evidence type="ECO:0000313" key="9">
    <source>
        <dbReference type="EMBL" id="MBS2965268.1"/>
    </source>
</evidence>
<dbReference type="EC" id="3.1.4.4" evidence="3"/>
<dbReference type="RefSeq" id="WP_211469627.1">
    <property type="nucleotide sequence ID" value="NZ_JAGSXH010000076.1"/>
</dbReference>
<sequence length="320" mass="34256">MVGFTLTAACVLPLLVSETASATGTLTQIVYPDDTHAPVYALINSATKSLDMTMYELNDTTAEQDLANAAARGVAVRVILDGRQSTKNGPAYTFLNSHGVPTVWSSSTYYYTHEKSIVVDGASVYIASGNLDATYYSSDRDYAVTDTDPGDVAAVEQVFNADYTGTAITPSDGTDLVWSPTDSQTHLLDLVNSATRTLDIEELEVSSTTMIAAVENAAKRGVRVDYITEYNRSWTSTYKQLKNAGVHLSYYGSNAALYIHAKAIVADYGTSAAKAFEGSENFSDTSLNQNRELGVIVSDSGVLNRVESTIAADFSGATPF</sequence>
<comment type="catalytic activity">
    <reaction evidence="1">
        <text>a 1,2-diacyl-sn-glycero-3-phosphocholine + H2O = a 1,2-diacyl-sn-glycero-3-phosphate + choline + H(+)</text>
        <dbReference type="Rhea" id="RHEA:14445"/>
        <dbReference type="ChEBI" id="CHEBI:15354"/>
        <dbReference type="ChEBI" id="CHEBI:15377"/>
        <dbReference type="ChEBI" id="CHEBI:15378"/>
        <dbReference type="ChEBI" id="CHEBI:57643"/>
        <dbReference type="ChEBI" id="CHEBI:58608"/>
        <dbReference type="EC" id="3.1.4.4"/>
    </reaction>
</comment>
<dbReference type="InterPro" id="IPR025202">
    <property type="entry name" value="PLD-like_dom"/>
</dbReference>
<dbReference type="GO" id="GO:0016891">
    <property type="term" value="F:RNA endonuclease activity producing 5'-phosphomonoesters, hydrolytic mechanism"/>
    <property type="evidence" value="ECO:0007669"/>
    <property type="project" value="TreeGrafter"/>
</dbReference>
<evidence type="ECO:0000313" key="10">
    <source>
        <dbReference type="Proteomes" id="UP000677913"/>
    </source>
</evidence>
<evidence type="ECO:0000256" key="3">
    <source>
        <dbReference type="ARBA" id="ARBA00012027"/>
    </source>
</evidence>
<keyword evidence="10" id="KW-1185">Reference proteome</keyword>